<dbReference type="Proteomes" id="UP000570517">
    <property type="component" value="Unassembled WGS sequence"/>
</dbReference>
<protein>
    <submittedName>
        <fullName evidence="1">Uncharacterized protein</fullName>
    </submittedName>
</protein>
<sequence length="56" mass="5646">MHASDNVELMAQLIENAISSGVYSACHPGSGHESALTGQPAAAMATDAATMRTQSG</sequence>
<proteinExistence type="predicted"/>
<comment type="caution">
    <text evidence="1">The sequence shown here is derived from an EMBL/GenBank/DDBJ whole genome shotgun (WGS) entry which is preliminary data.</text>
</comment>
<keyword evidence="2" id="KW-1185">Reference proteome</keyword>
<gene>
    <name evidence="1" type="ORF">HLY00_2048</name>
</gene>
<reference evidence="1 2" key="1">
    <citation type="submission" date="2020-05" db="EMBL/GenBank/DDBJ databases">
        <title>Draft genome sequence of Mycobacterium hippocampi DL, isolated from European seabass, Dicentrarchus labrax, reared in fish farms.</title>
        <authorList>
            <person name="Stathopoulou P."/>
            <person name="Asimakis E."/>
            <person name="Tzokas K."/>
            <person name="Batargias C."/>
            <person name="Tsiamis G."/>
        </authorList>
    </citation>
    <scope>NUCLEOTIDE SEQUENCE [LARGE SCALE GENOMIC DNA]</scope>
    <source>
        <strain evidence="1 2">DL</strain>
    </source>
</reference>
<accession>A0A850PLG8</accession>
<evidence type="ECO:0000313" key="1">
    <source>
        <dbReference type="EMBL" id="NVN49164.1"/>
    </source>
</evidence>
<evidence type="ECO:0000313" key="2">
    <source>
        <dbReference type="Proteomes" id="UP000570517"/>
    </source>
</evidence>
<dbReference type="AlphaFoldDB" id="A0A850PLG8"/>
<organism evidence="1 2">
    <name type="scientific">Mycolicibacterium hippocampi</name>
    <dbReference type="NCBI Taxonomy" id="659824"/>
    <lineage>
        <taxon>Bacteria</taxon>
        <taxon>Bacillati</taxon>
        <taxon>Actinomycetota</taxon>
        <taxon>Actinomycetes</taxon>
        <taxon>Mycobacteriales</taxon>
        <taxon>Mycobacteriaceae</taxon>
        <taxon>Mycolicibacterium</taxon>
    </lineage>
</organism>
<dbReference type="EMBL" id="JABFYL010000012">
    <property type="protein sequence ID" value="NVN49164.1"/>
    <property type="molecule type" value="Genomic_DNA"/>
</dbReference>
<name>A0A850PLG8_9MYCO</name>